<name>A0A2H9YPJ0_9GAMM</name>
<reference evidence="1 2" key="1">
    <citation type="submission" date="2017-11" db="EMBL/GenBank/DDBJ databases">
        <title>Revising the taxonomy of the Acinetobacter lwoffii group: the description of Acinetobacter pseudolwoffii sp. nov. and emended description of Acinetobacter lwoffii.</title>
        <authorList>
            <person name="Nemec A."/>
            <person name="Radolfova-Krizova L."/>
        </authorList>
    </citation>
    <scope>NUCLEOTIDE SEQUENCE [LARGE SCALE GENOMIC DNA]</scope>
    <source>
        <strain evidence="1 2">ANC 5044</strain>
    </source>
</reference>
<sequence>MNLNDRFKKFADSEYESIDDIQDIKFIGRKADYFAFERSWILEVKVLEKDRQSTINDFTNDQVDKDQDFPEFFGTVHIEELIQKHKDPNFIRNKLCDYASRNLRSLLSSADKQISETKKAIGKDDCTGILVLLNERNDFHDQDFIYQEISPLLHRKDEQGNIQRKHIQGVWYIHEYKENNKRNVFSSFLMGPTANIESVKSLGNFLHMDWISYNGYAFIPSDLK</sequence>
<accession>A0A2H9YPJ0</accession>
<dbReference type="Proteomes" id="UP000243446">
    <property type="component" value="Unassembled WGS sequence"/>
</dbReference>
<organism evidence="1 2">
    <name type="scientific">Acinetobacter pseudolwoffii</name>
    <dbReference type="NCBI Taxonomy" id="2053287"/>
    <lineage>
        <taxon>Bacteria</taxon>
        <taxon>Pseudomonadati</taxon>
        <taxon>Pseudomonadota</taxon>
        <taxon>Gammaproteobacteria</taxon>
        <taxon>Moraxellales</taxon>
        <taxon>Moraxellaceae</taxon>
        <taxon>Acinetobacter</taxon>
    </lineage>
</organism>
<proteinExistence type="predicted"/>
<evidence type="ECO:0000313" key="2">
    <source>
        <dbReference type="Proteomes" id="UP000243446"/>
    </source>
</evidence>
<gene>
    <name evidence="1" type="ORF">CWI32_13115</name>
</gene>
<protein>
    <submittedName>
        <fullName evidence="1">Uncharacterized protein</fullName>
    </submittedName>
</protein>
<dbReference type="EMBL" id="PHRG01000009">
    <property type="protein sequence ID" value="PJO74540.1"/>
    <property type="molecule type" value="Genomic_DNA"/>
</dbReference>
<dbReference type="RefSeq" id="WP_100535499.1">
    <property type="nucleotide sequence ID" value="NZ_CBDBYO010000016.1"/>
</dbReference>
<dbReference type="GeneID" id="97178138"/>
<dbReference type="AlphaFoldDB" id="A0A2H9YPJ0"/>
<evidence type="ECO:0000313" key="1">
    <source>
        <dbReference type="EMBL" id="PJO74540.1"/>
    </source>
</evidence>
<comment type="caution">
    <text evidence="1">The sequence shown here is derived from an EMBL/GenBank/DDBJ whole genome shotgun (WGS) entry which is preliminary data.</text>
</comment>